<keyword evidence="9 14" id="KW-0418">Kinase</keyword>
<dbReference type="PANTHER" id="PTHR45436">
    <property type="entry name" value="SENSOR HISTIDINE KINASE YKOH"/>
    <property type="match status" value="1"/>
</dbReference>
<dbReference type="SMART" id="SM00304">
    <property type="entry name" value="HAMP"/>
    <property type="match status" value="1"/>
</dbReference>
<dbReference type="GO" id="GO:0004673">
    <property type="term" value="F:protein histidine kinase activity"/>
    <property type="evidence" value="ECO:0007669"/>
    <property type="project" value="UniProtKB-EC"/>
</dbReference>
<dbReference type="InterPro" id="IPR036890">
    <property type="entry name" value="HATPase_C_sf"/>
</dbReference>
<keyword evidence="4 14" id="KW-0997">Cell inner membrane</keyword>
<dbReference type="InterPro" id="IPR003594">
    <property type="entry name" value="HATPase_dom"/>
</dbReference>
<evidence type="ECO:0000256" key="1">
    <source>
        <dbReference type="ARBA" id="ARBA00000085"/>
    </source>
</evidence>
<dbReference type="InterPro" id="IPR003661">
    <property type="entry name" value="HisK_dim/P_dom"/>
</dbReference>
<gene>
    <name evidence="17" type="ORF">H9C73_07460</name>
</gene>
<keyword evidence="3 14" id="KW-1003">Cell membrane</keyword>
<evidence type="ECO:0000256" key="5">
    <source>
        <dbReference type="ARBA" id="ARBA00022553"/>
    </source>
</evidence>
<dbReference type="InterPro" id="IPR006290">
    <property type="entry name" value="CztS_silS_copS"/>
</dbReference>
<dbReference type="Gene3D" id="3.30.565.10">
    <property type="entry name" value="Histidine kinase-like ATPase, C-terminal domain"/>
    <property type="match status" value="1"/>
</dbReference>
<dbReference type="InterPro" id="IPR005467">
    <property type="entry name" value="His_kinase_dom"/>
</dbReference>
<keyword evidence="11 14" id="KW-1133">Transmembrane helix</keyword>
<keyword evidence="10 14" id="KW-0067">ATP-binding</keyword>
<feature type="domain" description="HAMP" evidence="16">
    <location>
        <begin position="183"/>
        <end position="236"/>
    </location>
</feature>
<keyword evidence="13 14" id="KW-0472">Membrane</keyword>
<dbReference type="EMBL" id="JACVEW010000009">
    <property type="protein sequence ID" value="MBP0048570.1"/>
    <property type="molecule type" value="Genomic_DNA"/>
</dbReference>
<keyword evidence="7 14" id="KW-0812">Transmembrane</keyword>
<comment type="function">
    <text evidence="14">Member of a two-component regulatory system.</text>
</comment>
<dbReference type="CDD" id="cd00075">
    <property type="entry name" value="HATPase"/>
    <property type="match status" value="1"/>
</dbReference>
<feature type="domain" description="Histidine kinase" evidence="15">
    <location>
        <begin position="244"/>
        <end position="456"/>
    </location>
</feature>
<dbReference type="CDD" id="cd00082">
    <property type="entry name" value="HisKA"/>
    <property type="match status" value="1"/>
</dbReference>
<dbReference type="InterPro" id="IPR004358">
    <property type="entry name" value="Sig_transdc_His_kin-like_C"/>
</dbReference>
<evidence type="ECO:0000256" key="9">
    <source>
        <dbReference type="ARBA" id="ARBA00022777"/>
    </source>
</evidence>
<evidence type="ECO:0000256" key="7">
    <source>
        <dbReference type="ARBA" id="ARBA00022692"/>
    </source>
</evidence>
<dbReference type="EC" id="2.7.13.3" evidence="14"/>
<evidence type="ECO:0000256" key="13">
    <source>
        <dbReference type="ARBA" id="ARBA00023136"/>
    </source>
</evidence>
<dbReference type="PRINTS" id="PR00344">
    <property type="entry name" value="BCTRLSENSOR"/>
</dbReference>
<evidence type="ECO:0000313" key="17">
    <source>
        <dbReference type="EMBL" id="MBP0048570.1"/>
    </source>
</evidence>
<dbReference type="InterPro" id="IPR003660">
    <property type="entry name" value="HAMP_dom"/>
</dbReference>
<dbReference type="Gene3D" id="1.10.287.130">
    <property type="match status" value="1"/>
</dbReference>
<accession>A0ABS3ZB36</accession>
<dbReference type="PROSITE" id="PS50109">
    <property type="entry name" value="HIS_KIN"/>
    <property type="match status" value="1"/>
</dbReference>
<reference evidence="17 18" key="1">
    <citation type="submission" date="2020-09" db="EMBL/GenBank/DDBJ databases">
        <authorList>
            <person name="Tanuku N.R.S."/>
        </authorList>
    </citation>
    <scope>NUCLEOTIDE SEQUENCE [LARGE SCALE GENOMIC DNA]</scope>
    <source>
        <strain evidence="17 18">AK62</strain>
    </source>
</reference>
<dbReference type="SMART" id="SM00387">
    <property type="entry name" value="HATPase_c"/>
    <property type="match status" value="1"/>
</dbReference>
<evidence type="ECO:0000259" key="15">
    <source>
        <dbReference type="PROSITE" id="PS50109"/>
    </source>
</evidence>
<dbReference type="SUPFAM" id="SSF55874">
    <property type="entry name" value="ATPase domain of HSP90 chaperone/DNA topoisomerase II/histidine kinase"/>
    <property type="match status" value="1"/>
</dbReference>
<dbReference type="NCBIfam" id="TIGR01386">
    <property type="entry name" value="cztS_silS_copS"/>
    <property type="match status" value="1"/>
</dbReference>
<dbReference type="InterPro" id="IPR048590">
    <property type="entry name" value="CusS-like_sensor"/>
</dbReference>
<comment type="caution">
    <text evidence="17">The sequence shown here is derived from an EMBL/GenBank/DDBJ whole genome shotgun (WGS) entry which is preliminary data.</text>
</comment>
<dbReference type="Gene3D" id="6.10.340.10">
    <property type="match status" value="1"/>
</dbReference>
<keyword evidence="8 14" id="KW-0547">Nucleotide-binding</keyword>
<dbReference type="PROSITE" id="PS50885">
    <property type="entry name" value="HAMP"/>
    <property type="match status" value="1"/>
</dbReference>
<comment type="catalytic activity">
    <reaction evidence="1 14">
        <text>ATP + protein L-histidine = ADP + protein N-phospho-L-histidine.</text>
        <dbReference type="EC" id="2.7.13.3"/>
    </reaction>
</comment>
<evidence type="ECO:0000256" key="6">
    <source>
        <dbReference type="ARBA" id="ARBA00022679"/>
    </source>
</evidence>
<evidence type="ECO:0000256" key="2">
    <source>
        <dbReference type="ARBA" id="ARBA00004429"/>
    </source>
</evidence>
<dbReference type="Pfam" id="PF02518">
    <property type="entry name" value="HATPase_c"/>
    <property type="match status" value="1"/>
</dbReference>
<dbReference type="PANTHER" id="PTHR45436:SF15">
    <property type="entry name" value="SENSOR HISTIDINE KINASE CUSS"/>
    <property type="match status" value="1"/>
</dbReference>
<dbReference type="Pfam" id="PF21085">
    <property type="entry name" value="CusS"/>
    <property type="match status" value="1"/>
</dbReference>
<organism evidence="17 18">
    <name type="scientific">Marinobacterium alkalitolerans</name>
    <dbReference type="NCBI Taxonomy" id="1542925"/>
    <lineage>
        <taxon>Bacteria</taxon>
        <taxon>Pseudomonadati</taxon>
        <taxon>Pseudomonadota</taxon>
        <taxon>Gammaproteobacteria</taxon>
        <taxon>Oceanospirillales</taxon>
        <taxon>Oceanospirillaceae</taxon>
        <taxon>Marinobacterium</taxon>
    </lineage>
</organism>
<evidence type="ECO:0000256" key="3">
    <source>
        <dbReference type="ARBA" id="ARBA00022475"/>
    </source>
</evidence>
<dbReference type="Proteomes" id="UP000810171">
    <property type="component" value="Unassembled WGS sequence"/>
</dbReference>
<keyword evidence="18" id="KW-1185">Reference proteome</keyword>
<dbReference type="RefSeq" id="WP_209287189.1">
    <property type="nucleotide sequence ID" value="NZ_JACVEW010000009.1"/>
</dbReference>
<name>A0ABS3ZB36_9GAMM</name>
<keyword evidence="5" id="KW-0597">Phosphoprotein</keyword>
<dbReference type="Pfam" id="PF00512">
    <property type="entry name" value="HisKA"/>
    <property type="match status" value="1"/>
</dbReference>
<dbReference type="InterPro" id="IPR050428">
    <property type="entry name" value="TCS_sensor_his_kinase"/>
</dbReference>
<evidence type="ECO:0000259" key="16">
    <source>
        <dbReference type="PROSITE" id="PS50885"/>
    </source>
</evidence>
<feature type="transmembrane region" description="Helical" evidence="14">
    <location>
        <begin position="163"/>
        <end position="182"/>
    </location>
</feature>
<dbReference type="SUPFAM" id="SSF47384">
    <property type="entry name" value="Homodimeric domain of signal transducing histidine kinase"/>
    <property type="match status" value="1"/>
</dbReference>
<evidence type="ECO:0000313" key="18">
    <source>
        <dbReference type="Proteomes" id="UP000810171"/>
    </source>
</evidence>
<dbReference type="CDD" id="cd06225">
    <property type="entry name" value="HAMP"/>
    <property type="match status" value="1"/>
</dbReference>
<proteinExistence type="predicted"/>
<evidence type="ECO:0000256" key="12">
    <source>
        <dbReference type="ARBA" id="ARBA00023012"/>
    </source>
</evidence>
<dbReference type="SMART" id="SM00388">
    <property type="entry name" value="HisKA"/>
    <property type="match status" value="1"/>
</dbReference>
<protein>
    <recommendedName>
        <fullName evidence="14">Sensor protein</fullName>
        <ecNumber evidence="14">2.7.13.3</ecNumber>
    </recommendedName>
</protein>
<evidence type="ECO:0000256" key="10">
    <source>
        <dbReference type="ARBA" id="ARBA00022840"/>
    </source>
</evidence>
<evidence type="ECO:0000256" key="14">
    <source>
        <dbReference type="RuleBase" id="RU364088"/>
    </source>
</evidence>
<dbReference type="Pfam" id="PF00672">
    <property type="entry name" value="HAMP"/>
    <property type="match status" value="1"/>
</dbReference>
<comment type="subcellular location">
    <subcellularLocation>
        <location evidence="2">Cell inner membrane</location>
        <topology evidence="2">Multi-pass membrane protein</topology>
    </subcellularLocation>
</comment>
<sequence>MSLTTRLTLLFALVSVAVFASLGFLIKHSMEEHFVAQDFAELDDKIRTTANLLNSLKTGESPPSIHEVMKNTVVDHDSIIIKIDTSSGGQLFASGPIAFPFDKTQLLNKPGQIQRAAWNEGDIRYRGAAMALEGRDSSRHLILSAAIETTRHRVFMQQFAKELSGLMLTATLFSALLGWLVARQGLAPLRLMRAKAKSVTATRLDQRLPVDTIPVELASLAQELNRMFDRLEESFTRLTHFSSDIAHELRTPISNLMTQTQVSLSRARSAEEYQDILASNVEELEKLSRMISDMLFLAKAEHGLQLPSRQRFPLEVEVAKLLEFYEALADEKQVHMQLQGSGELSGDRLMIDRAISNLLSNALRHTPEGGLVDLYIERGIDALTLTICNDGNTIPAQDLPYLFDRFYRCDQARGHNESEGTGLGLSITRAIVHAHGGKVTVKSANNRTCFTLSFPH</sequence>
<keyword evidence="6 14" id="KW-0808">Transferase</keyword>
<dbReference type="InterPro" id="IPR036097">
    <property type="entry name" value="HisK_dim/P_sf"/>
</dbReference>
<evidence type="ECO:0000256" key="11">
    <source>
        <dbReference type="ARBA" id="ARBA00022989"/>
    </source>
</evidence>
<keyword evidence="12 14" id="KW-0902">Two-component regulatory system</keyword>
<evidence type="ECO:0000256" key="8">
    <source>
        <dbReference type="ARBA" id="ARBA00022741"/>
    </source>
</evidence>
<evidence type="ECO:0000256" key="4">
    <source>
        <dbReference type="ARBA" id="ARBA00022519"/>
    </source>
</evidence>